<dbReference type="InterPro" id="IPR003661">
    <property type="entry name" value="HisK_dim/P_dom"/>
</dbReference>
<dbReference type="InterPro" id="IPR005467">
    <property type="entry name" value="His_kinase_dom"/>
</dbReference>
<evidence type="ECO:0000313" key="10">
    <source>
        <dbReference type="Proteomes" id="UP000294498"/>
    </source>
</evidence>
<dbReference type="Gene3D" id="1.10.287.130">
    <property type="match status" value="1"/>
</dbReference>
<dbReference type="Pfam" id="PF02518">
    <property type="entry name" value="HATPase_c"/>
    <property type="match status" value="1"/>
</dbReference>
<dbReference type="Proteomes" id="UP000294498">
    <property type="component" value="Unassembled WGS sequence"/>
</dbReference>
<reference evidence="9 10" key="1">
    <citation type="submission" date="2019-03" db="EMBL/GenBank/DDBJ databases">
        <title>Genomic Encyclopedia of Type Strains, Phase IV (KMG-IV): sequencing the most valuable type-strain genomes for metagenomic binning, comparative biology and taxonomic classification.</title>
        <authorList>
            <person name="Goeker M."/>
        </authorList>
    </citation>
    <scope>NUCLEOTIDE SEQUENCE [LARGE SCALE GENOMIC DNA]</scope>
    <source>
        <strain evidence="9 10">DSM 100059</strain>
    </source>
</reference>
<dbReference type="Pfam" id="PF13424">
    <property type="entry name" value="TPR_12"/>
    <property type="match status" value="1"/>
</dbReference>
<dbReference type="PANTHER" id="PTHR43711">
    <property type="entry name" value="TWO-COMPONENT HISTIDINE KINASE"/>
    <property type="match status" value="1"/>
</dbReference>
<gene>
    <name evidence="9" type="ORF">EDB95_4255</name>
</gene>
<evidence type="ECO:0000256" key="1">
    <source>
        <dbReference type="ARBA" id="ARBA00000085"/>
    </source>
</evidence>
<dbReference type="InterPro" id="IPR050736">
    <property type="entry name" value="Sensor_HK_Regulatory"/>
</dbReference>
<comment type="caution">
    <text evidence="9">The sequence shown here is derived from an EMBL/GenBank/DDBJ whole genome shotgun (WGS) entry which is preliminary data.</text>
</comment>
<evidence type="ECO:0000256" key="3">
    <source>
        <dbReference type="ARBA" id="ARBA00022553"/>
    </source>
</evidence>
<name>A0A4R8DGQ6_9BACT</name>
<keyword evidence="10" id="KW-1185">Reference proteome</keyword>
<dbReference type="InterPro" id="IPR036890">
    <property type="entry name" value="HATPase_C_sf"/>
</dbReference>
<sequence length="635" mass="72152">MLYLRLAYQSLTACMKYGLRIILILLLIPAMSRSQELNALQQALPTIKDSNQYVDALNRIALLSYQHNIDSCQEYARKAFAIAVRRQYDKGRADALNNIGIVYDLANNPSLAFRYYSDALDIYKKIKDSAQAVEVTMNIALVLQERGEDDKGQLYFRNAIDWGRHLRNDSVMALLLVNYLSLYLDHIPQDSFQIYLDKARYIATRDHDQDAMVMVTQTEGMNDLRIGKRSIGVALLKEAATTALAHDANYVVLDILQALGDYFIKDEPDTGLAYYQQGLQIAETQHYNTYTKSFSRILYDYYHARGNLAGAQPYAEKLMTIYSGEDTTNVFSGVDYIDYAVATKELENARTRDQNRKLVILILSIFSISVAAIGLVLFQLYRLKQQHAVTLEALNNVVNERNNQLQQKHEFNNKLISLLAHDFRQPINTAKNLTLLLKDPDALSRDEMQLLVQTIEVSSDNAIDIFENILQWIKRQLSGFSYEPVPLSLRELVDEAMRPFLPTGEQRHVALVNAVSETITIHADRELLQFINRNLIHNAVKFTPDGSFITVSAHLTRNEVIVCIQDEGKGINPSKLPQLFGAKKELKYDSEKEKGAGVALMICKDFVDRMFGRIWAENGKTKGAMFYYALPIPGK</sequence>
<dbReference type="GO" id="GO:0000155">
    <property type="term" value="F:phosphorelay sensor kinase activity"/>
    <property type="evidence" value="ECO:0007669"/>
    <property type="project" value="InterPro"/>
</dbReference>
<organism evidence="9 10">
    <name type="scientific">Dinghuibacter silviterrae</name>
    <dbReference type="NCBI Taxonomy" id="1539049"/>
    <lineage>
        <taxon>Bacteria</taxon>
        <taxon>Pseudomonadati</taxon>
        <taxon>Bacteroidota</taxon>
        <taxon>Chitinophagia</taxon>
        <taxon>Chitinophagales</taxon>
        <taxon>Chitinophagaceae</taxon>
        <taxon>Dinghuibacter</taxon>
    </lineage>
</organism>
<dbReference type="Gene3D" id="1.25.40.10">
    <property type="entry name" value="Tetratricopeptide repeat domain"/>
    <property type="match status" value="1"/>
</dbReference>
<accession>A0A4R8DGQ6</accession>
<feature type="domain" description="Histidine kinase" evidence="8">
    <location>
        <begin position="418"/>
        <end position="634"/>
    </location>
</feature>
<comment type="catalytic activity">
    <reaction evidence="1">
        <text>ATP + protein L-histidine = ADP + protein N-phospho-L-histidine.</text>
        <dbReference type="EC" id="2.7.13.3"/>
    </reaction>
</comment>
<evidence type="ECO:0000256" key="5">
    <source>
        <dbReference type="ARBA" id="ARBA00022777"/>
    </source>
</evidence>
<dbReference type="Gene3D" id="3.30.565.10">
    <property type="entry name" value="Histidine kinase-like ATPase, C-terminal domain"/>
    <property type="match status" value="1"/>
</dbReference>
<dbReference type="SUPFAM" id="SSF55874">
    <property type="entry name" value="ATPase domain of HSP90 chaperone/DNA topoisomerase II/histidine kinase"/>
    <property type="match status" value="1"/>
</dbReference>
<dbReference type="InterPro" id="IPR036097">
    <property type="entry name" value="HisK_dim/P_sf"/>
</dbReference>
<evidence type="ECO:0000256" key="6">
    <source>
        <dbReference type="ARBA" id="ARBA00023012"/>
    </source>
</evidence>
<evidence type="ECO:0000313" key="9">
    <source>
        <dbReference type="EMBL" id="TDW96424.1"/>
    </source>
</evidence>
<keyword evidence="4" id="KW-0808">Transferase</keyword>
<dbReference type="CDD" id="cd00082">
    <property type="entry name" value="HisKA"/>
    <property type="match status" value="1"/>
</dbReference>
<feature type="transmembrane region" description="Helical" evidence="7">
    <location>
        <begin position="358"/>
        <end position="381"/>
    </location>
</feature>
<dbReference type="PROSITE" id="PS50109">
    <property type="entry name" value="HIS_KIN"/>
    <property type="match status" value="1"/>
</dbReference>
<dbReference type="PRINTS" id="PR00344">
    <property type="entry name" value="BCTRLSENSOR"/>
</dbReference>
<keyword evidence="5" id="KW-0418">Kinase</keyword>
<keyword evidence="3" id="KW-0597">Phosphoprotein</keyword>
<evidence type="ECO:0000256" key="7">
    <source>
        <dbReference type="SAM" id="Phobius"/>
    </source>
</evidence>
<dbReference type="EC" id="2.7.13.3" evidence="2"/>
<dbReference type="SUPFAM" id="SSF47384">
    <property type="entry name" value="Homodimeric domain of signal transducing histidine kinase"/>
    <property type="match status" value="1"/>
</dbReference>
<keyword evidence="7" id="KW-0812">Transmembrane</keyword>
<keyword evidence="7" id="KW-0472">Membrane</keyword>
<dbReference type="SMART" id="SM00387">
    <property type="entry name" value="HATPase_c"/>
    <property type="match status" value="1"/>
</dbReference>
<dbReference type="SUPFAM" id="SSF48452">
    <property type="entry name" value="TPR-like"/>
    <property type="match status" value="1"/>
</dbReference>
<protein>
    <recommendedName>
        <fullName evidence="2">histidine kinase</fullName>
        <ecNumber evidence="2">2.7.13.3</ecNumber>
    </recommendedName>
</protein>
<dbReference type="InterPro" id="IPR011990">
    <property type="entry name" value="TPR-like_helical_dom_sf"/>
</dbReference>
<dbReference type="SMART" id="SM00388">
    <property type="entry name" value="HisKA"/>
    <property type="match status" value="1"/>
</dbReference>
<dbReference type="EMBL" id="SODV01000002">
    <property type="protein sequence ID" value="TDW96424.1"/>
    <property type="molecule type" value="Genomic_DNA"/>
</dbReference>
<dbReference type="PANTHER" id="PTHR43711:SF1">
    <property type="entry name" value="HISTIDINE KINASE 1"/>
    <property type="match status" value="1"/>
</dbReference>
<keyword evidence="7" id="KW-1133">Transmembrane helix</keyword>
<keyword evidence="6" id="KW-0902">Two-component regulatory system</keyword>
<evidence type="ECO:0000256" key="2">
    <source>
        <dbReference type="ARBA" id="ARBA00012438"/>
    </source>
</evidence>
<dbReference type="InterPro" id="IPR004358">
    <property type="entry name" value="Sig_transdc_His_kin-like_C"/>
</dbReference>
<dbReference type="InterPro" id="IPR003594">
    <property type="entry name" value="HATPase_dom"/>
</dbReference>
<evidence type="ECO:0000259" key="8">
    <source>
        <dbReference type="PROSITE" id="PS50109"/>
    </source>
</evidence>
<dbReference type="AlphaFoldDB" id="A0A4R8DGQ6"/>
<dbReference type="OrthoDB" id="1301080at2"/>
<proteinExistence type="predicted"/>
<evidence type="ECO:0000256" key="4">
    <source>
        <dbReference type="ARBA" id="ARBA00022679"/>
    </source>
</evidence>